<evidence type="ECO:0000313" key="2">
    <source>
        <dbReference type="Proteomes" id="UP000229307"/>
    </source>
</evidence>
<dbReference type="Proteomes" id="UP000229307">
    <property type="component" value="Unassembled WGS sequence"/>
</dbReference>
<sequence length="372" mass="41483">MKKVAISLVMLGMILGFSVPAILAGEGKIGGNLKLYLWDQSGGTSNGDVRDDRGTPGISSLYMYISRELNEKVSIDVQPTISVSTRATPRIGTKIGAQRTATSVSVGFVKAYLKCLLPYNVEISAGVIRPLFTEDYGAQLFYEEELHGNCASANSRLGEWKDFGAELYKVFEVENVSIPAYLYFLNGNNYATDDNNAKMVMFHLAPEVNLGNFGGLKVMGSIATGMYDTNTVPIKPVIRYSAGLAYTWRNLWVRGEYMNGTWSSWTEGKGWTDGVARDILTNGYYVKVGYNITPKLRIIVDRAVSVYNYYQDAAGKYVQSPETTMQWIPSINYFITEDSILIFQYIIHDAWRDDGNASLHYSRGTLGWRTTF</sequence>
<dbReference type="SUPFAM" id="SSF56935">
    <property type="entry name" value="Porins"/>
    <property type="match status" value="1"/>
</dbReference>
<name>A0A2M7S8P7_9BACT</name>
<reference evidence="2" key="1">
    <citation type="submission" date="2017-09" db="EMBL/GenBank/DDBJ databases">
        <title>Depth-based differentiation of microbial function through sediment-hosted aquifers and enrichment of novel symbionts in the deep terrestrial subsurface.</title>
        <authorList>
            <person name="Probst A.J."/>
            <person name="Ladd B."/>
            <person name="Jarett J.K."/>
            <person name="Geller-Mcgrath D.E."/>
            <person name="Sieber C.M.K."/>
            <person name="Emerson J.B."/>
            <person name="Anantharaman K."/>
            <person name="Thomas B.C."/>
            <person name="Malmstrom R."/>
            <person name="Stieglmeier M."/>
            <person name="Klingl A."/>
            <person name="Woyke T."/>
            <person name="Ryan C.M."/>
            <person name="Banfield J.F."/>
        </authorList>
    </citation>
    <scope>NUCLEOTIDE SEQUENCE [LARGE SCALE GENOMIC DNA]</scope>
</reference>
<evidence type="ECO:0000313" key="1">
    <source>
        <dbReference type="EMBL" id="PIZ15887.1"/>
    </source>
</evidence>
<evidence type="ECO:0008006" key="3">
    <source>
        <dbReference type="Google" id="ProtNLM"/>
    </source>
</evidence>
<proteinExistence type="predicted"/>
<gene>
    <name evidence="1" type="ORF">COY52_08655</name>
</gene>
<accession>A0A2M7S8P7</accession>
<dbReference type="InterPro" id="IPR023614">
    <property type="entry name" value="Porin_dom_sf"/>
</dbReference>
<organism evidence="1 2">
    <name type="scientific">Candidatus Desantisbacteria bacterium CG_4_10_14_0_8_um_filter_48_22</name>
    <dbReference type="NCBI Taxonomy" id="1974543"/>
    <lineage>
        <taxon>Bacteria</taxon>
        <taxon>Candidatus Desantisiibacteriota</taxon>
    </lineage>
</organism>
<dbReference type="EMBL" id="PFMR01000228">
    <property type="protein sequence ID" value="PIZ15887.1"/>
    <property type="molecule type" value="Genomic_DNA"/>
</dbReference>
<protein>
    <recommendedName>
        <fullName evidence="3">Porin domain-containing protein</fullName>
    </recommendedName>
</protein>
<dbReference type="Gene3D" id="2.40.160.10">
    <property type="entry name" value="Porin"/>
    <property type="match status" value="1"/>
</dbReference>
<comment type="caution">
    <text evidence="1">The sequence shown here is derived from an EMBL/GenBank/DDBJ whole genome shotgun (WGS) entry which is preliminary data.</text>
</comment>
<dbReference type="AlphaFoldDB" id="A0A2M7S8P7"/>